<keyword evidence="3" id="KW-1185">Reference proteome</keyword>
<comment type="caution">
    <text evidence="2">The sequence shown here is derived from an EMBL/GenBank/DDBJ whole genome shotgun (WGS) entry which is preliminary data.</text>
</comment>
<dbReference type="PANTHER" id="PTHR11319:SF35">
    <property type="entry name" value="OUTER MEMBRANE PROTEIN PMPC-RELATED"/>
    <property type="match status" value="1"/>
</dbReference>
<feature type="compositionally biased region" description="Low complexity" evidence="1">
    <location>
        <begin position="1237"/>
        <end position="1250"/>
    </location>
</feature>
<evidence type="ECO:0000313" key="2">
    <source>
        <dbReference type="EMBL" id="MCZ0862120.1"/>
    </source>
</evidence>
<dbReference type="Gene3D" id="2.60.40.10">
    <property type="entry name" value="Immunoglobulins"/>
    <property type="match status" value="1"/>
</dbReference>
<dbReference type="SMART" id="SM00710">
    <property type="entry name" value="PbH1"/>
    <property type="match status" value="10"/>
</dbReference>
<dbReference type="InterPro" id="IPR026453">
    <property type="entry name" value="PGF_pre_PGF"/>
</dbReference>
<feature type="compositionally biased region" description="Low complexity" evidence="1">
    <location>
        <begin position="1069"/>
        <end position="1081"/>
    </location>
</feature>
<proteinExistence type="predicted"/>
<dbReference type="RefSeq" id="WP_268922331.1">
    <property type="nucleotide sequence ID" value="NZ_JAPTGC010000002.1"/>
</dbReference>
<feature type="region of interest" description="Disordered" evidence="1">
    <location>
        <begin position="1049"/>
        <end position="1081"/>
    </location>
</feature>
<name>A0ABT4IK38_9EURY</name>
<dbReference type="SUPFAM" id="SSF51126">
    <property type="entry name" value="Pectin lyase-like"/>
    <property type="match status" value="1"/>
</dbReference>
<dbReference type="Proteomes" id="UP001141336">
    <property type="component" value="Unassembled WGS sequence"/>
</dbReference>
<dbReference type="InterPro" id="IPR006626">
    <property type="entry name" value="PbH1"/>
</dbReference>
<organism evidence="2 3">
    <name type="scientific">Methanocorpusculum vombati</name>
    <dbReference type="NCBI Taxonomy" id="3002864"/>
    <lineage>
        <taxon>Archaea</taxon>
        <taxon>Methanobacteriati</taxon>
        <taxon>Methanobacteriota</taxon>
        <taxon>Stenosarchaea group</taxon>
        <taxon>Methanomicrobia</taxon>
        <taxon>Methanomicrobiales</taxon>
        <taxon>Methanocorpusculaceae</taxon>
        <taxon>Methanocorpusculum</taxon>
    </lineage>
</organism>
<sequence>ITGEMTILGAGHTIWRGGTGFHLINVTGSDGNLTLGSDENSKLTIDGQGEPFEGRMGLITVTSGGNLTMNSGVTLTNSRVRGSGAGGGVSVYTSSTFTLSGGTISGNTGTAGSQGVGVFVNSASTFTMSGGTISGNTGIYAGGVHVDDSTFTMSGGEISNNTAFNDGGGMRVLNGQFTMSGGTISGNTAGTNAGGVEVYDGTFTMSGGEISNNTATKGRGGGVAMTYAAVFTMSGGEISGNTAKKGGGVDVLTGGTFTLSGGTISDNTATEYGGVYLSTHEIRDLILELSNVTFRNNKDTSGTTNTAIRLDIYSTSPSSTYKYSLAGATSFGNDQALSISYLPEDGIHIKDGFTGSLKQLVLDNESLDGKTIFTIDDTAGGTASELLPRFTLADTRKWTLAADDAGKKIVGTLNKPVALSGAENVAVEWINATIANVSIRLDPNANDATDVHVKLGENPSQTVSGTFAKGSTISGLQVTGLTAGSTYSVTAVLKNSGISEKEFTSDPLLEVTAPVPDRVVITGEGGAEITGDSITIGHGTSATFGARVYNGSLLLKDEPVTWEKVDDDNGHLTLSDQTATTVNVTGVSATSPDEPKLKATAGKNPSANKAVTILVSDAEITAIAVTPTIAAVETGAAAQITITATDADSKNRAGEPITWELDPGLIRTGGDTSGTTAAFTAAAAGTYTATAKLTSDTTKTADVTITVVGKPAITAQPQSATYTKGQAEADPLTVSATAPGSQALTYQWQKSTDPTFAADVSTVGSDAASYTPDISSAGTFYYRANVTYTESGITTWTHSSAAKITVLEPTADSITLSPGDTSVTIQKGNAAQITATAKNSTLDRVLDSASIVWAVQSGAAYASITQNGNQVTITGNNGGTAVITATSGTAVARVTVIVNDPAKTTHTITATAGSGGSISPAGAIPVVEGQGQAFDIIPNPGYIVRDVKVDGASVGAITYYSFANVKETHTISAEFSEASFTITATAGAGGSISPSGAVTVPAGESRTFTITPDAGNTIADVIVDGASVGARGSYTFSSVYEGHTIAAAFQQAPTPTPPRPTPSGGGDGYSSTDSGSVSATGQVSFGTTTGVTDISFAKGTSGTVTINTKPTGVTAPANSYTVVDITGPVFEGYAQIEFSVPVAVLTDNGYTVNDITLQHYTGGQWVRLDTTYLGEERGAAKYVAATRSFSPFAIVYEKGGAPTIEKATPEPTGSTTARPTVQETSGETRPTSGVQNTPAATTAAPDDGTPVPTLTQAPAPVFGALAGLLAAGVLFRRRE</sequence>
<feature type="compositionally biased region" description="Polar residues" evidence="1">
    <location>
        <begin position="1211"/>
        <end position="1236"/>
    </location>
</feature>
<evidence type="ECO:0000256" key="1">
    <source>
        <dbReference type="SAM" id="MobiDB-lite"/>
    </source>
</evidence>
<dbReference type="NCBIfam" id="TIGR04213">
    <property type="entry name" value="PGF_pre_PGF"/>
    <property type="match status" value="1"/>
</dbReference>
<dbReference type="InterPro" id="IPR011050">
    <property type="entry name" value="Pectin_lyase_fold/virulence"/>
</dbReference>
<gene>
    <name evidence="2" type="ORF">O0S09_02475</name>
</gene>
<reference evidence="2" key="1">
    <citation type="submission" date="2022-12" db="EMBL/GenBank/DDBJ databases">
        <title>Isolation and characterisation of novel Methanocorpusculum spp. from native Australian herbivores indicates the genus is ancestrally host-associated.</title>
        <authorList>
            <person name="Volmer J.G."/>
            <person name="Soo R.M."/>
            <person name="Evans P.N."/>
            <person name="Hoedt E.C."/>
            <person name="Astorga Alsina A.L."/>
            <person name="Woodcroft B.J."/>
            <person name="Tyson G.W."/>
            <person name="Hugenholtz P."/>
            <person name="Morrison M."/>
        </authorList>
    </citation>
    <scope>NUCLEOTIDE SEQUENCE</scope>
    <source>
        <strain evidence="2">CW153</strain>
    </source>
</reference>
<dbReference type="PANTHER" id="PTHR11319">
    <property type="entry name" value="G PROTEIN-COUPLED RECEPTOR-RELATED"/>
    <property type="match status" value="1"/>
</dbReference>
<evidence type="ECO:0000313" key="3">
    <source>
        <dbReference type="Proteomes" id="UP001141336"/>
    </source>
</evidence>
<dbReference type="Gene3D" id="2.60.40.1080">
    <property type="match status" value="1"/>
</dbReference>
<dbReference type="EMBL" id="JAPTGC010000002">
    <property type="protein sequence ID" value="MCZ0862120.1"/>
    <property type="molecule type" value="Genomic_DNA"/>
</dbReference>
<feature type="non-terminal residue" evidence="2">
    <location>
        <position position="1"/>
    </location>
</feature>
<accession>A0ABT4IK38</accession>
<dbReference type="InterPro" id="IPR013783">
    <property type="entry name" value="Ig-like_fold"/>
</dbReference>
<dbReference type="Gene3D" id="2.160.20.20">
    <property type="match status" value="1"/>
</dbReference>
<dbReference type="InterPro" id="IPR012332">
    <property type="entry name" value="Autotransporter_pectin_lyase_C"/>
</dbReference>
<feature type="region of interest" description="Disordered" evidence="1">
    <location>
        <begin position="1203"/>
        <end position="1250"/>
    </location>
</feature>
<protein>
    <submittedName>
        <fullName evidence="2">PGF-pre-PGF domain-containing protein</fullName>
    </submittedName>
</protein>